<comment type="subcellular location">
    <subcellularLocation>
        <location evidence="3">Endoplasmic reticulum membrane</location>
        <topology evidence="3">Single-pass type II membrane protein</topology>
    </subcellularLocation>
    <subcellularLocation>
        <location evidence="2">Nucleus</location>
    </subcellularLocation>
</comment>
<dbReference type="PROSITE" id="PS51471">
    <property type="entry name" value="FE2OG_OXY"/>
    <property type="match status" value="1"/>
</dbReference>
<comment type="catalytic activity">
    <reaction evidence="12">
        <text>L-prolyl-[collagen] + 2-oxoglutarate + O2 = trans-4-hydroxy-L-prolyl-[collagen] + succinate + CO2</text>
        <dbReference type="Rhea" id="RHEA:18945"/>
        <dbReference type="Rhea" id="RHEA-COMP:11676"/>
        <dbReference type="Rhea" id="RHEA-COMP:11680"/>
        <dbReference type="ChEBI" id="CHEBI:15379"/>
        <dbReference type="ChEBI" id="CHEBI:16526"/>
        <dbReference type="ChEBI" id="CHEBI:16810"/>
        <dbReference type="ChEBI" id="CHEBI:30031"/>
        <dbReference type="ChEBI" id="CHEBI:50342"/>
        <dbReference type="ChEBI" id="CHEBI:61965"/>
        <dbReference type="EC" id="1.14.11.2"/>
    </reaction>
</comment>
<dbReference type="OrthoDB" id="515742at2759"/>
<dbReference type="GO" id="GO:0031418">
    <property type="term" value="F:L-ascorbic acid binding"/>
    <property type="evidence" value="ECO:0007669"/>
    <property type="project" value="InterPro"/>
</dbReference>
<keyword evidence="17" id="KW-1185">Reference proteome</keyword>
<evidence type="ECO:0000256" key="9">
    <source>
        <dbReference type="ARBA" id="ARBA00023004"/>
    </source>
</evidence>
<dbReference type="AlphaFoldDB" id="A0A2P6VGX4"/>
<dbReference type="GO" id="GO:0004656">
    <property type="term" value="F:procollagen-proline 4-dioxygenase activity"/>
    <property type="evidence" value="ECO:0007669"/>
    <property type="project" value="UniProtKB-EC"/>
</dbReference>
<dbReference type="GO" id="GO:0000381">
    <property type="term" value="P:regulation of alternative mRNA splicing, via spliceosome"/>
    <property type="evidence" value="ECO:0007669"/>
    <property type="project" value="InterPro"/>
</dbReference>
<evidence type="ECO:0000256" key="12">
    <source>
        <dbReference type="ARBA" id="ARBA00049169"/>
    </source>
</evidence>
<evidence type="ECO:0000256" key="6">
    <source>
        <dbReference type="ARBA" id="ARBA00022723"/>
    </source>
</evidence>
<evidence type="ECO:0000256" key="2">
    <source>
        <dbReference type="ARBA" id="ARBA00004123"/>
    </source>
</evidence>
<evidence type="ECO:0000256" key="13">
    <source>
        <dbReference type="SAM" id="Coils"/>
    </source>
</evidence>
<dbReference type="InterPro" id="IPR006620">
    <property type="entry name" value="Pro_4_hyd_alph"/>
</dbReference>
<keyword evidence="6" id="KW-0479">Metal-binding</keyword>
<comment type="cofactor">
    <cofactor evidence="1">
        <name>L-ascorbate</name>
        <dbReference type="ChEBI" id="CHEBI:38290"/>
    </cofactor>
</comment>
<feature type="domain" description="Fe2OG dioxygenase" evidence="15">
    <location>
        <begin position="495"/>
        <end position="637"/>
    </location>
</feature>
<evidence type="ECO:0000256" key="11">
    <source>
        <dbReference type="ARBA" id="ARBA00023242"/>
    </source>
</evidence>
<evidence type="ECO:0000256" key="14">
    <source>
        <dbReference type="SAM" id="MobiDB-lite"/>
    </source>
</evidence>
<keyword evidence="9" id="KW-0408">Iron</keyword>
<gene>
    <name evidence="16" type="ORF">C2E20_3478</name>
</gene>
<evidence type="ECO:0000256" key="4">
    <source>
        <dbReference type="ARBA" id="ARBA00010313"/>
    </source>
</evidence>
<organism evidence="16 17">
    <name type="scientific">Micractinium conductrix</name>
    <dbReference type="NCBI Taxonomy" id="554055"/>
    <lineage>
        <taxon>Eukaryota</taxon>
        <taxon>Viridiplantae</taxon>
        <taxon>Chlorophyta</taxon>
        <taxon>core chlorophytes</taxon>
        <taxon>Trebouxiophyceae</taxon>
        <taxon>Chlorellales</taxon>
        <taxon>Chlorellaceae</taxon>
        <taxon>Chlorella clade</taxon>
        <taxon>Micractinium</taxon>
    </lineage>
</organism>
<dbReference type="PANTHER" id="PTHR10869">
    <property type="entry name" value="PROLYL 4-HYDROXYLASE ALPHA SUBUNIT"/>
    <property type="match status" value="1"/>
</dbReference>
<dbReference type="GO" id="GO:0005506">
    <property type="term" value="F:iron ion binding"/>
    <property type="evidence" value="ECO:0007669"/>
    <property type="project" value="InterPro"/>
</dbReference>
<keyword evidence="8" id="KW-0560">Oxidoreductase</keyword>
<dbReference type="InterPro" id="IPR033757">
    <property type="entry name" value="WTAP"/>
</dbReference>
<dbReference type="Pfam" id="PF13640">
    <property type="entry name" value="2OG-FeII_Oxy_3"/>
    <property type="match status" value="1"/>
</dbReference>
<dbReference type="InterPro" id="IPR044862">
    <property type="entry name" value="Pro_4_hyd_alph_FE2OG_OXY"/>
</dbReference>
<keyword evidence="5" id="KW-0507">mRNA processing</keyword>
<dbReference type="InterPro" id="IPR005123">
    <property type="entry name" value="Oxoglu/Fe-dep_dioxygenase_dom"/>
</dbReference>
<feature type="region of interest" description="Disordered" evidence="14">
    <location>
        <begin position="563"/>
        <end position="590"/>
    </location>
</feature>
<dbReference type="GO" id="GO:0016556">
    <property type="term" value="P:mRNA modification"/>
    <property type="evidence" value="ECO:0007669"/>
    <property type="project" value="InterPro"/>
</dbReference>
<dbReference type="GO" id="GO:0005789">
    <property type="term" value="C:endoplasmic reticulum membrane"/>
    <property type="evidence" value="ECO:0007669"/>
    <property type="project" value="UniProtKB-SubCell"/>
</dbReference>
<dbReference type="Gene3D" id="2.60.120.620">
    <property type="entry name" value="q2cbj1_9rhob like domain"/>
    <property type="match status" value="1"/>
</dbReference>
<dbReference type="GO" id="GO:0008380">
    <property type="term" value="P:RNA splicing"/>
    <property type="evidence" value="ECO:0007669"/>
    <property type="project" value="UniProtKB-KW"/>
</dbReference>
<dbReference type="SMART" id="SM00702">
    <property type="entry name" value="P4Hc"/>
    <property type="match status" value="1"/>
</dbReference>
<evidence type="ECO:0000256" key="1">
    <source>
        <dbReference type="ARBA" id="ARBA00001961"/>
    </source>
</evidence>
<comment type="similarity">
    <text evidence="4">Belongs to the fl(2)d family.</text>
</comment>
<dbReference type="PANTHER" id="PTHR10869:SF238">
    <property type="entry name" value="PROLYL 4-HYDROXYLASE 6-RELATED"/>
    <property type="match status" value="1"/>
</dbReference>
<evidence type="ECO:0000259" key="15">
    <source>
        <dbReference type="PROSITE" id="PS51471"/>
    </source>
</evidence>
<evidence type="ECO:0000256" key="7">
    <source>
        <dbReference type="ARBA" id="ARBA00022964"/>
    </source>
</evidence>
<accession>A0A2P6VGX4</accession>
<feature type="compositionally biased region" description="Gly residues" evidence="14">
    <location>
        <begin position="578"/>
        <end position="587"/>
    </location>
</feature>
<evidence type="ECO:0000313" key="16">
    <source>
        <dbReference type="EMBL" id="PSC73342.1"/>
    </source>
</evidence>
<feature type="coiled-coil region" evidence="13">
    <location>
        <begin position="163"/>
        <end position="204"/>
    </location>
</feature>
<evidence type="ECO:0000313" key="17">
    <source>
        <dbReference type="Proteomes" id="UP000239649"/>
    </source>
</evidence>
<keyword evidence="13" id="KW-0175">Coiled coil</keyword>
<keyword evidence="7" id="KW-0223">Dioxygenase</keyword>
<keyword evidence="11" id="KW-0539">Nucleus</keyword>
<reference evidence="16 17" key="1">
    <citation type="journal article" date="2018" name="Plant J.">
        <title>Genome sequences of Chlorella sorokiniana UTEX 1602 and Micractinium conductrix SAG 241.80: implications to maltose excretion by a green alga.</title>
        <authorList>
            <person name="Arriola M.B."/>
            <person name="Velmurugan N."/>
            <person name="Zhang Y."/>
            <person name="Plunkett M.H."/>
            <person name="Hondzo H."/>
            <person name="Barney B.M."/>
        </authorList>
    </citation>
    <scope>NUCLEOTIDE SEQUENCE [LARGE SCALE GENOMIC DNA]</scope>
    <source>
        <strain evidence="16 17">SAG 241.80</strain>
    </source>
</reference>
<keyword evidence="10" id="KW-0508">mRNA splicing</keyword>
<dbReference type="GO" id="GO:0005634">
    <property type="term" value="C:nucleus"/>
    <property type="evidence" value="ECO:0007669"/>
    <property type="project" value="UniProtKB-SubCell"/>
</dbReference>
<dbReference type="EMBL" id="LHPF02000007">
    <property type="protein sequence ID" value="PSC73342.1"/>
    <property type="molecule type" value="Genomic_DNA"/>
</dbReference>
<evidence type="ECO:0000256" key="5">
    <source>
        <dbReference type="ARBA" id="ARBA00022664"/>
    </source>
</evidence>
<evidence type="ECO:0000256" key="10">
    <source>
        <dbReference type="ARBA" id="ARBA00023187"/>
    </source>
</evidence>
<dbReference type="InterPro" id="IPR045054">
    <property type="entry name" value="P4HA-like"/>
</dbReference>
<sequence length="644" mass="68012">MAGAAAAGGGDWAAVFEAERQGALRGATGPLTPELVLAELRRSHAAEQQLGAQLARLATREAGLAAAAAASAAENQQLRSALHSARAVADPSLVQLRQLLLDPAVNREVSRLRTELEGARREVAAAQAELRARQFGREPLVGKLEALQDENSDLRRQVGDGRVAQLERTVAAAREQLEESRRVTKELEQQAVGLDQQAEALADALALAQRGTAPPRPRPACTLGALDEAPDDEEGAPVWRLDATELASALKGSDGGGQRCAASSAFSLPPAVLPPAAACKRLLARQRWRLLCSADGAGGALGVALQWLGGPCYPSTAGNSFCGELKVDVRCVGGGGGQPLLHKRAWLLHAFNDRTPEAALPGLVAGAELQGGGEGLELEVRVSFESAAVHVQSPIPGLVVAEEPHLVLKVSEDPCLLLADRFLSPQECEAVRALGGPYLKRSKVSAGDETPLRTSWGTFLTGQMAVHPVAVHLDDRVEELTRLACKIERRAALALSEATQIVKYDRGQFYALHMDNRAGDCARRAATVMIYLSDVEAGGATSFPRSSGYPLRRALQTCAAGWRNEPAAPPGTPTPADGGNGNGGRGRSAGLRIAPVEGRAVIFWSRMADGEEDKCSIHEAEKVEAGTKWIATRWCREAQPAAQG</sequence>
<proteinExistence type="inferred from homology"/>
<protein>
    <submittedName>
        <fullName evidence="16">Prolyl-4 hydroxylase alpha subunit</fullName>
    </submittedName>
</protein>
<name>A0A2P6VGX4_9CHLO</name>
<dbReference type="Proteomes" id="UP000239649">
    <property type="component" value="Unassembled WGS sequence"/>
</dbReference>
<dbReference type="Pfam" id="PF17098">
    <property type="entry name" value="Wtap"/>
    <property type="match status" value="1"/>
</dbReference>
<dbReference type="GO" id="GO:0006397">
    <property type="term" value="P:mRNA processing"/>
    <property type="evidence" value="ECO:0007669"/>
    <property type="project" value="UniProtKB-KW"/>
</dbReference>
<evidence type="ECO:0000256" key="8">
    <source>
        <dbReference type="ARBA" id="ARBA00023002"/>
    </source>
</evidence>
<evidence type="ECO:0000256" key="3">
    <source>
        <dbReference type="ARBA" id="ARBA00004648"/>
    </source>
</evidence>
<comment type="caution">
    <text evidence="16">The sequence shown here is derived from an EMBL/GenBank/DDBJ whole genome shotgun (WGS) entry which is preliminary data.</text>
</comment>